<dbReference type="Proteomes" id="UP000270094">
    <property type="component" value="Unassembled WGS sequence"/>
</dbReference>
<organism evidence="2 3">
    <name type="scientific">Strongylus vulgaris</name>
    <name type="common">Blood worm</name>
    <dbReference type="NCBI Taxonomy" id="40348"/>
    <lineage>
        <taxon>Eukaryota</taxon>
        <taxon>Metazoa</taxon>
        <taxon>Ecdysozoa</taxon>
        <taxon>Nematoda</taxon>
        <taxon>Chromadorea</taxon>
        <taxon>Rhabditida</taxon>
        <taxon>Rhabditina</taxon>
        <taxon>Rhabditomorpha</taxon>
        <taxon>Strongyloidea</taxon>
        <taxon>Strongylidae</taxon>
        <taxon>Strongylus</taxon>
    </lineage>
</organism>
<dbReference type="EMBL" id="UYYB01103471">
    <property type="protein sequence ID" value="VDM78958.1"/>
    <property type="molecule type" value="Genomic_DNA"/>
</dbReference>
<accession>A0A3P7LIG0</accession>
<feature type="non-terminal residue" evidence="2">
    <location>
        <position position="117"/>
    </location>
</feature>
<reference evidence="2 3" key="1">
    <citation type="submission" date="2018-11" db="EMBL/GenBank/DDBJ databases">
        <authorList>
            <consortium name="Pathogen Informatics"/>
        </authorList>
    </citation>
    <scope>NUCLEOTIDE SEQUENCE [LARGE SCALE GENOMIC DNA]</scope>
</reference>
<proteinExistence type="predicted"/>
<dbReference type="AlphaFoldDB" id="A0A3P7LIG0"/>
<protein>
    <submittedName>
        <fullName evidence="2">Uncharacterized protein</fullName>
    </submittedName>
</protein>
<keyword evidence="3" id="KW-1185">Reference proteome</keyword>
<evidence type="ECO:0000313" key="2">
    <source>
        <dbReference type="EMBL" id="VDM78958.1"/>
    </source>
</evidence>
<evidence type="ECO:0000313" key="3">
    <source>
        <dbReference type="Proteomes" id="UP000270094"/>
    </source>
</evidence>
<feature type="signal peptide" evidence="1">
    <location>
        <begin position="1"/>
        <end position="19"/>
    </location>
</feature>
<keyword evidence="1" id="KW-0732">Signal</keyword>
<name>A0A3P7LIG0_STRVU</name>
<gene>
    <name evidence="2" type="ORF">SVUK_LOCUS13956</name>
</gene>
<sequence>MHFTKVILILSILAVISECIPVFNYVNDPNIPVQRTKRWYYPGGGFFPLGGGGGFPGAGGFGGTLPDVDLPEYNGQNVDTIQEAASFRLVGGFPDAGGFVELFGMTRSRSRIASILV</sequence>
<evidence type="ECO:0000256" key="1">
    <source>
        <dbReference type="SAM" id="SignalP"/>
    </source>
</evidence>
<feature type="chain" id="PRO_5018261828" evidence="1">
    <location>
        <begin position="20"/>
        <end position="117"/>
    </location>
</feature>